<dbReference type="InterPro" id="IPR001810">
    <property type="entry name" value="F-box_dom"/>
</dbReference>
<keyword evidence="1" id="KW-0175">Coiled coil</keyword>
<sequence length="541" mass="61646">MIFSFLDPRSNAANAQVCKSWHNVALDGLWKDVECPSRLFDLLAPLKETREDTFEFERPPDADDWKRFDKYALRVRRLQYLGCARHILHQSVFDTIARTRRRLEILPNLRDLQWSDDNVEFSILFMHSGIKDFAVHLPLNMMKNSPRPFFQDLADRMPNLINLDIRSQVPVCDIEAEMIELLNMLPKLRKITFPRFYVTKGIAEALSRMEYLSVIEFQYKEEQGCGDSVDVASVKPIFTEGAFPALYDLSLTVYFDDAAHFINTSFSPANLTIIYIASETAIEPPENIKTLLSVMAENCQLLTYVALISVRDTSITEIEGSSSHIITLDTLKPLLKLPNLESFEIVHQYPISFSQEDLELFASSCPSIETLLLNTEPVYLTRSTLTLESLIPFAKHCPRLNSLGLFLDATAEIPELSILTPPKPFVNLSKLSMGVSIIEDDSAPSLYLSQLLPPTTEIDCGITWDNDGQGNETLSNIVKERCHVWDRVAETVPLLSTLRRQERQRMLAMERELEDLRMRKAVLRDTVTMGVKMDISTCVLI</sequence>
<dbReference type="Proteomes" id="UP000807469">
    <property type="component" value="Unassembled WGS sequence"/>
</dbReference>
<dbReference type="InterPro" id="IPR032675">
    <property type="entry name" value="LRR_dom_sf"/>
</dbReference>
<dbReference type="Gene3D" id="3.80.10.10">
    <property type="entry name" value="Ribonuclease Inhibitor"/>
    <property type="match status" value="1"/>
</dbReference>
<keyword evidence="4" id="KW-1185">Reference proteome</keyword>
<evidence type="ECO:0000313" key="4">
    <source>
        <dbReference type="Proteomes" id="UP000807469"/>
    </source>
</evidence>
<dbReference type="AlphaFoldDB" id="A0A9P6CW55"/>
<protein>
    <recommendedName>
        <fullName evidence="2">F-box domain-containing protein</fullName>
    </recommendedName>
</protein>
<dbReference type="SUPFAM" id="SSF81383">
    <property type="entry name" value="F-box domain"/>
    <property type="match status" value="1"/>
</dbReference>
<dbReference type="Pfam" id="PF12937">
    <property type="entry name" value="F-box-like"/>
    <property type="match status" value="1"/>
</dbReference>
<proteinExistence type="predicted"/>
<evidence type="ECO:0000313" key="3">
    <source>
        <dbReference type="EMBL" id="KAF9481477.1"/>
    </source>
</evidence>
<comment type="caution">
    <text evidence="3">The sequence shown here is derived from an EMBL/GenBank/DDBJ whole genome shotgun (WGS) entry which is preliminary data.</text>
</comment>
<accession>A0A9P6CW55</accession>
<dbReference type="InterPro" id="IPR036047">
    <property type="entry name" value="F-box-like_dom_sf"/>
</dbReference>
<dbReference type="Gene3D" id="1.20.1280.50">
    <property type="match status" value="1"/>
</dbReference>
<dbReference type="OrthoDB" id="2447803at2759"/>
<dbReference type="SUPFAM" id="SSF52047">
    <property type="entry name" value="RNI-like"/>
    <property type="match status" value="1"/>
</dbReference>
<evidence type="ECO:0000259" key="2">
    <source>
        <dbReference type="Pfam" id="PF12937"/>
    </source>
</evidence>
<feature type="domain" description="F-box" evidence="2">
    <location>
        <begin position="1"/>
        <end position="33"/>
    </location>
</feature>
<gene>
    <name evidence="3" type="ORF">BDN70DRAFT_905253</name>
</gene>
<evidence type="ECO:0000256" key="1">
    <source>
        <dbReference type="SAM" id="Coils"/>
    </source>
</evidence>
<feature type="coiled-coil region" evidence="1">
    <location>
        <begin position="499"/>
        <end position="526"/>
    </location>
</feature>
<reference evidence="3" key="1">
    <citation type="submission" date="2020-11" db="EMBL/GenBank/DDBJ databases">
        <authorList>
            <consortium name="DOE Joint Genome Institute"/>
            <person name="Ahrendt S."/>
            <person name="Riley R."/>
            <person name="Andreopoulos W."/>
            <person name="Labutti K."/>
            <person name="Pangilinan J."/>
            <person name="Ruiz-Duenas F.J."/>
            <person name="Barrasa J.M."/>
            <person name="Sanchez-Garcia M."/>
            <person name="Camarero S."/>
            <person name="Miyauchi S."/>
            <person name="Serrano A."/>
            <person name="Linde D."/>
            <person name="Babiker R."/>
            <person name="Drula E."/>
            <person name="Ayuso-Fernandez I."/>
            <person name="Pacheco R."/>
            <person name="Padilla G."/>
            <person name="Ferreira P."/>
            <person name="Barriuso J."/>
            <person name="Kellner H."/>
            <person name="Castanera R."/>
            <person name="Alfaro M."/>
            <person name="Ramirez L."/>
            <person name="Pisabarro A.G."/>
            <person name="Kuo A."/>
            <person name="Tritt A."/>
            <person name="Lipzen A."/>
            <person name="He G."/>
            <person name="Yan M."/>
            <person name="Ng V."/>
            <person name="Cullen D."/>
            <person name="Martin F."/>
            <person name="Rosso M.-N."/>
            <person name="Henrissat B."/>
            <person name="Hibbett D."/>
            <person name="Martinez A.T."/>
            <person name="Grigoriev I.V."/>
        </authorList>
    </citation>
    <scope>NUCLEOTIDE SEQUENCE</scope>
    <source>
        <strain evidence="3">CIRM-BRFM 674</strain>
    </source>
</reference>
<dbReference type="EMBL" id="MU155178">
    <property type="protein sequence ID" value="KAF9481477.1"/>
    <property type="molecule type" value="Genomic_DNA"/>
</dbReference>
<organism evidence="3 4">
    <name type="scientific">Pholiota conissans</name>
    <dbReference type="NCBI Taxonomy" id="109636"/>
    <lineage>
        <taxon>Eukaryota</taxon>
        <taxon>Fungi</taxon>
        <taxon>Dikarya</taxon>
        <taxon>Basidiomycota</taxon>
        <taxon>Agaricomycotina</taxon>
        <taxon>Agaricomycetes</taxon>
        <taxon>Agaricomycetidae</taxon>
        <taxon>Agaricales</taxon>
        <taxon>Agaricineae</taxon>
        <taxon>Strophariaceae</taxon>
        <taxon>Pholiota</taxon>
    </lineage>
</organism>
<name>A0A9P6CW55_9AGAR</name>